<dbReference type="EMBL" id="CP031194">
    <property type="protein sequence ID" value="AXG78403.1"/>
    <property type="molecule type" value="Genomic_DNA"/>
</dbReference>
<sequence>METLHTADEVRTAWDADAAAGGAVLVAGDRIGAIGPYEELRERFPAARVRRWSGVLGPALVHDGPLPEAPSPRERIHAVLKRGAVAVLEGYAAEPGVREAAARAGVVVLPGGRSGARRTAIAEAGRADLAVFDADGRCVATVCAGRLLHRRA</sequence>
<evidence type="ECO:0000256" key="1">
    <source>
        <dbReference type="ARBA" id="ARBA00022723"/>
    </source>
</evidence>
<evidence type="ECO:0000256" key="3">
    <source>
        <dbReference type="ARBA" id="ARBA00022833"/>
    </source>
</evidence>
<dbReference type="Gene3D" id="2.30.40.10">
    <property type="entry name" value="Urease, subunit C, domain 1"/>
    <property type="match status" value="1"/>
</dbReference>
<dbReference type="Pfam" id="PF22039">
    <property type="entry name" value="HUTI_composite_bact"/>
    <property type="match status" value="1"/>
</dbReference>
<keyword evidence="6" id="KW-1185">Reference proteome</keyword>
<dbReference type="GO" id="GO:0046872">
    <property type="term" value="F:metal ion binding"/>
    <property type="evidence" value="ECO:0007669"/>
    <property type="project" value="UniProtKB-KW"/>
</dbReference>
<feature type="domain" description="Aminodeoxyfutalosine deaminase/Imidazolonepropionase-like composite" evidence="4">
    <location>
        <begin position="22"/>
        <end position="47"/>
    </location>
</feature>
<evidence type="ECO:0000256" key="2">
    <source>
        <dbReference type="ARBA" id="ARBA00022801"/>
    </source>
</evidence>
<protein>
    <recommendedName>
        <fullName evidence="4">Aminodeoxyfutalosine deaminase/Imidazolonepropionase-like composite domain-containing protein</fullName>
    </recommendedName>
</protein>
<dbReference type="RefSeq" id="WP_114659749.1">
    <property type="nucleotide sequence ID" value="NZ_CP031194.1"/>
</dbReference>
<evidence type="ECO:0000259" key="4">
    <source>
        <dbReference type="Pfam" id="PF22039"/>
    </source>
</evidence>
<dbReference type="InterPro" id="IPR054418">
    <property type="entry name" value="MQNX/HUTI_composite_N"/>
</dbReference>
<keyword evidence="2" id="KW-0378">Hydrolase</keyword>
<dbReference type="OrthoDB" id="3400812at2"/>
<organism evidence="5 6">
    <name type="scientific">Streptomyces paludis</name>
    <dbReference type="NCBI Taxonomy" id="2282738"/>
    <lineage>
        <taxon>Bacteria</taxon>
        <taxon>Bacillati</taxon>
        <taxon>Actinomycetota</taxon>
        <taxon>Actinomycetes</taxon>
        <taxon>Kitasatosporales</taxon>
        <taxon>Streptomycetaceae</taxon>
        <taxon>Streptomyces</taxon>
    </lineage>
</organism>
<gene>
    <name evidence="5" type="ORF">DVK44_12545</name>
</gene>
<dbReference type="Proteomes" id="UP000253868">
    <property type="component" value="Chromosome"/>
</dbReference>
<dbReference type="AlphaFoldDB" id="A0A345HNX9"/>
<evidence type="ECO:0000313" key="5">
    <source>
        <dbReference type="EMBL" id="AXG78403.1"/>
    </source>
</evidence>
<accession>A0A345HNX9</accession>
<dbReference type="GO" id="GO:0016810">
    <property type="term" value="F:hydrolase activity, acting on carbon-nitrogen (but not peptide) bonds"/>
    <property type="evidence" value="ECO:0007669"/>
    <property type="project" value="InterPro"/>
</dbReference>
<dbReference type="InterPro" id="IPR011059">
    <property type="entry name" value="Metal-dep_hydrolase_composite"/>
</dbReference>
<name>A0A345HNX9_9ACTN</name>
<dbReference type="SUPFAM" id="SSF51338">
    <property type="entry name" value="Composite domain of metallo-dependent hydrolases"/>
    <property type="match status" value="1"/>
</dbReference>
<keyword evidence="1" id="KW-0479">Metal-binding</keyword>
<dbReference type="KEGG" id="spad:DVK44_12545"/>
<keyword evidence="3" id="KW-0862">Zinc</keyword>
<reference evidence="6" key="1">
    <citation type="submission" date="2018-07" db="EMBL/GenBank/DDBJ databases">
        <authorList>
            <person name="Zhao J."/>
        </authorList>
    </citation>
    <scope>NUCLEOTIDE SEQUENCE [LARGE SCALE GENOMIC DNA]</scope>
    <source>
        <strain evidence="6">GSSD-12</strain>
    </source>
</reference>
<evidence type="ECO:0000313" key="6">
    <source>
        <dbReference type="Proteomes" id="UP000253868"/>
    </source>
</evidence>
<proteinExistence type="predicted"/>